<feature type="transmembrane region" description="Helical" evidence="8">
    <location>
        <begin position="32"/>
        <end position="55"/>
    </location>
</feature>
<keyword evidence="6 8" id="KW-0472">Membrane</keyword>
<organism evidence="10 11">
    <name type="scientific">Bordetella ansorpii</name>
    <dbReference type="NCBI Taxonomy" id="288768"/>
    <lineage>
        <taxon>Bacteria</taxon>
        <taxon>Pseudomonadati</taxon>
        <taxon>Pseudomonadota</taxon>
        <taxon>Betaproteobacteria</taxon>
        <taxon>Burkholderiales</taxon>
        <taxon>Alcaligenaceae</taxon>
        <taxon>Bordetella</taxon>
    </lineage>
</organism>
<dbReference type="GO" id="GO:0005886">
    <property type="term" value="C:plasma membrane"/>
    <property type="evidence" value="ECO:0007669"/>
    <property type="project" value="UniProtKB-SubCell"/>
</dbReference>
<dbReference type="PANTHER" id="PTHR45138">
    <property type="entry name" value="REGULATORY COMPONENTS OF SENSORY TRANSDUCTION SYSTEM"/>
    <property type="match status" value="1"/>
</dbReference>
<dbReference type="PROSITE" id="PS50887">
    <property type="entry name" value="GGDEF"/>
    <property type="match status" value="1"/>
</dbReference>
<evidence type="ECO:0000256" key="3">
    <source>
        <dbReference type="ARBA" id="ARBA00022475"/>
    </source>
</evidence>
<dbReference type="CDD" id="cd01949">
    <property type="entry name" value="GGDEF"/>
    <property type="match status" value="1"/>
</dbReference>
<comment type="catalytic activity">
    <reaction evidence="7">
        <text>2 GTP = 3',3'-c-di-GMP + 2 diphosphate</text>
        <dbReference type="Rhea" id="RHEA:24898"/>
        <dbReference type="ChEBI" id="CHEBI:33019"/>
        <dbReference type="ChEBI" id="CHEBI:37565"/>
        <dbReference type="ChEBI" id="CHEBI:58805"/>
        <dbReference type="EC" id="2.7.7.65"/>
    </reaction>
</comment>
<evidence type="ECO:0000256" key="6">
    <source>
        <dbReference type="ARBA" id="ARBA00023136"/>
    </source>
</evidence>
<protein>
    <recommendedName>
        <fullName evidence="2">diguanylate cyclase</fullName>
        <ecNumber evidence="2">2.7.7.65</ecNumber>
    </recommendedName>
</protein>
<dbReference type="Gene3D" id="3.30.450.20">
    <property type="entry name" value="PAS domain"/>
    <property type="match status" value="2"/>
</dbReference>
<dbReference type="EC" id="2.7.7.65" evidence="2"/>
<keyword evidence="5 8" id="KW-1133">Transmembrane helix</keyword>
<evidence type="ECO:0000256" key="8">
    <source>
        <dbReference type="SAM" id="Phobius"/>
    </source>
</evidence>
<evidence type="ECO:0000256" key="1">
    <source>
        <dbReference type="ARBA" id="ARBA00004651"/>
    </source>
</evidence>
<dbReference type="PANTHER" id="PTHR45138:SF9">
    <property type="entry name" value="DIGUANYLATE CYCLASE DGCM-RELATED"/>
    <property type="match status" value="1"/>
</dbReference>
<dbReference type="InterPro" id="IPR029787">
    <property type="entry name" value="Nucleotide_cyclase"/>
</dbReference>
<gene>
    <name evidence="10" type="primary">wspR_2</name>
    <name evidence="10" type="ORF">SAMEA1982600_03413</name>
</gene>
<reference evidence="10 11" key="1">
    <citation type="submission" date="2016-03" db="EMBL/GenBank/DDBJ databases">
        <authorList>
            <consortium name="Pathogen Informatics"/>
        </authorList>
    </citation>
    <scope>NUCLEOTIDE SEQUENCE [LARGE SCALE GENOMIC DNA]</scope>
    <source>
        <strain evidence="10 11">NCTC13364</strain>
    </source>
</reference>
<dbReference type="Gene3D" id="3.30.70.270">
    <property type="match status" value="1"/>
</dbReference>
<proteinExistence type="predicted"/>
<accession>A0A157Q9X3</accession>
<dbReference type="CDD" id="cd12914">
    <property type="entry name" value="PDC1_DGC_like"/>
    <property type="match status" value="1"/>
</dbReference>
<feature type="transmembrane region" description="Helical" evidence="8">
    <location>
        <begin position="309"/>
        <end position="331"/>
    </location>
</feature>
<name>A0A157Q9X3_9BORD</name>
<comment type="subcellular location">
    <subcellularLocation>
        <location evidence="1">Cell membrane</location>
        <topology evidence="1">Multi-pass membrane protein</topology>
    </subcellularLocation>
</comment>
<evidence type="ECO:0000256" key="7">
    <source>
        <dbReference type="ARBA" id="ARBA00034247"/>
    </source>
</evidence>
<sequence>MPQFGLPLRRRVRKLVGIAADRVVQMIGGHPYVAGFAGTLIALAMASLIGSILYLGRTDALARARDSAASLVSIMTGDLERNIETYNLSLQGVVESAQRPGIWELPPDLRQNLLFDRFTTASYVSGAYVVDANGAVVASQSQLIDRTVRFSDRDYFLVHQRSPAVGLYVSHPYRSRLRGGALSIGLTRRINAPDGSFDGVALMAVPVDFFQRLVDRVNTGSAGSAFIALSDGTWLARKPTVSADVSNSQPRLPAFAVMATHVPDSYVARSRVDGVERIFTFARVPGSPLIAVVAPAVEDVLVDWRDRSIVVGGLTAGLVGLFILLSWLLAFSLRDKLRAQIELERLAVTDGLTGLSNRRALDARLEQEWARAHRAGTPLAVLFIDVDHFKLFNDTYGHGAGDEVLVAVAQCISSCARRPADMSARYGGEEFAMVLPELIAGQATAVAERVRKKIQALHVAHQHSVHGEVTVSIGAASCMPAAGGSVENLLRVADALLYEAKLNGRNRVQSATAAQAGPGQEPAAV</sequence>
<dbReference type="InterPro" id="IPR000160">
    <property type="entry name" value="GGDEF_dom"/>
</dbReference>
<dbReference type="Pfam" id="PF00990">
    <property type="entry name" value="GGDEF"/>
    <property type="match status" value="1"/>
</dbReference>
<dbReference type="Pfam" id="PF02743">
    <property type="entry name" value="dCache_1"/>
    <property type="match status" value="1"/>
</dbReference>
<dbReference type="GO" id="GO:0043709">
    <property type="term" value="P:cell adhesion involved in single-species biofilm formation"/>
    <property type="evidence" value="ECO:0007669"/>
    <property type="project" value="TreeGrafter"/>
</dbReference>
<dbReference type="CDD" id="cd12915">
    <property type="entry name" value="PDC2_DGC_like"/>
    <property type="match status" value="1"/>
</dbReference>
<dbReference type="Proteomes" id="UP000077037">
    <property type="component" value="Unassembled WGS sequence"/>
</dbReference>
<dbReference type="SMART" id="SM00267">
    <property type="entry name" value="GGDEF"/>
    <property type="match status" value="1"/>
</dbReference>
<keyword evidence="3" id="KW-1003">Cell membrane</keyword>
<evidence type="ECO:0000256" key="2">
    <source>
        <dbReference type="ARBA" id="ARBA00012528"/>
    </source>
</evidence>
<evidence type="ECO:0000313" key="11">
    <source>
        <dbReference type="Proteomes" id="UP000077037"/>
    </source>
</evidence>
<feature type="domain" description="GGDEF" evidence="9">
    <location>
        <begin position="377"/>
        <end position="513"/>
    </location>
</feature>
<dbReference type="InterPro" id="IPR033479">
    <property type="entry name" value="dCache_1"/>
</dbReference>
<dbReference type="NCBIfam" id="TIGR00254">
    <property type="entry name" value="GGDEF"/>
    <property type="match status" value="1"/>
</dbReference>
<dbReference type="SUPFAM" id="SSF55073">
    <property type="entry name" value="Nucleotide cyclase"/>
    <property type="match status" value="1"/>
</dbReference>
<dbReference type="FunFam" id="3.30.70.270:FF:000001">
    <property type="entry name" value="Diguanylate cyclase domain protein"/>
    <property type="match status" value="1"/>
</dbReference>
<dbReference type="GO" id="GO:0052621">
    <property type="term" value="F:diguanylate cyclase activity"/>
    <property type="evidence" value="ECO:0007669"/>
    <property type="project" value="UniProtKB-EC"/>
</dbReference>
<keyword evidence="4 8" id="KW-0812">Transmembrane</keyword>
<evidence type="ECO:0000313" key="10">
    <source>
        <dbReference type="EMBL" id="SAI42434.1"/>
    </source>
</evidence>
<evidence type="ECO:0000259" key="9">
    <source>
        <dbReference type="PROSITE" id="PS50887"/>
    </source>
</evidence>
<evidence type="ECO:0000256" key="4">
    <source>
        <dbReference type="ARBA" id="ARBA00022692"/>
    </source>
</evidence>
<dbReference type="InterPro" id="IPR043128">
    <property type="entry name" value="Rev_trsase/Diguanyl_cyclase"/>
</dbReference>
<dbReference type="EMBL" id="FKBS01000017">
    <property type="protein sequence ID" value="SAI42434.1"/>
    <property type="molecule type" value="Genomic_DNA"/>
</dbReference>
<dbReference type="OrthoDB" id="9813903at2"/>
<dbReference type="InterPro" id="IPR050469">
    <property type="entry name" value="Diguanylate_Cyclase"/>
</dbReference>
<evidence type="ECO:0000256" key="5">
    <source>
        <dbReference type="ARBA" id="ARBA00022989"/>
    </source>
</evidence>
<dbReference type="AlphaFoldDB" id="A0A157Q9X3"/>
<dbReference type="GO" id="GO:1902201">
    <property type="term" value="P:negative regulation of bacterial-type flagellum-dependent cell motility"/>
    <property type="evidence" value="ECO:0007669"/>
    <property type="project" value="TreeGrafter"/>
</dbReference>